<keyword evidence="3 5" id="KW-0687">Ribonucleoprotein</keyword>
<accession>A0A1F5G3H1</accession>
<dbReference type="AlphaFoldDB" id="A0A1F5G3H1"/>
<dbReference type="Pfam" id="PF00831">
    <property type="entry name" value="Ribosomal_L29"/>
    <property type="match status" value="1"/>
</dbReference>
<evidence type="ECO:0000256" key="3">
    <source>
        <dbReference type="ARBA" id="ARBA00023274"/>
    </source>
</evidence>
<dbReference type="InterPro" id="IPR036049">
    <property type="entry name" value="Ribosomal_uL29_sf"/>
</dbReference>
<evidence type="ECO:0000256" key="1">
    <source>
        <dbReference type="ARBA" id="ARBA00009254"/>
    </source>
</evidence>
<sequence length="78" mass="9174">MKNKDLKELKSKNIEALKKERERLLKEKNEAMIERDMSKTKNYHHLLSIKRSIAQVMTLINEKSFAEKSQKENGQNAS</sequence>
<keyword evidence="6" id="KW-0175">Coiled coil</keyword>
<comment type="similarity">
    <text evidence="1 5">Belongs to the universal ribosomal protein uL29 family.</text>
</comment>
<dbReference type="GO" id="GO:0003735">
    <property type="term" value="F:structural constituent of ribosome"/>
    <property type="evidence" value="ECO:0007669"/>
    <property type="project" value="InterPro"/>
</dbReference>
<protein>
    <recommendedName>
        <fullName evidence="4 5">Large ribosomal subunit protein uL29</fullName>
    </recommendedName>
</protein>
<reference evidence="7 8" key="1">
    <citation type="journal article" date="2016" name="Nat. Commun.">
        <title>Thousands of microbial genomes shed light on interconnected biogeochemical processes in an aquifer system.</title>
        <authorList>
            <person name="Anantharaman K."/>
            <person name="Brown C.T."/>
            <person name="Hug L.A."/>
            <person name="Sharon I."/>
            <person name="Castelle C.J."/>
            <person name="Probst A.J."/>
            <person name="Thomas B.C."/>
            <person name="Singh A."/>
            <person name="Wilkins M.J."/>
            <person name="Karaoz U."/>
            <person name="Brodie E.L."/>
            <person name="Williams K.H."/>
            <person name="Hubbard S.S."/>
            <person name="Banfield J.F."/>
        </authorList>
    </citation>
    <scope>NUCLEOTIDE SEQUENCE [LARGE SCALE GENOMIC DNA]</scope>
</reference>
<keyword evidence="2 5" id="KW-0689">Ribosomal protein</keyword>
<dbReference type="InterPro" id="IPR001854">
    <property type="entry name" value="Ribosomal_uL29"/>
</dbReference>
<evidence type="ECO:0000313" key="7">
    <source>
        <dbReference type="EMBL" id="OGD86411.1"/>
    </source>
</evidence>
<dbReference type="GO" id="GO:0005840">
    <property type="term" value="C:ribosome"/>
    <property type="evidence" value="ECO:0007669"/>
    <property type="project" value="UniProtKB-KW"/>
</dbReference>
<evidence type="ECO:0000256" key="5">
    <source>
        <dbReference type="HAMAP-Rule" id="MF_00374"/>
    </source>
</evidence>
<dbReference type="Gene3D" id="1.10.287.310">
    <property type="match status" value="1"/>
</dbReference>
<gene>
    <name evidence="5" type="primary">rpmC</name>
    <name evidence="7" type="ORF">A2870_00880</name>
</gene>
<dbReference type="GO" id="GO:1990904">
    <property type="term" value="C:ribonucleoprotein complex"/>
    <property type="evidence" value="ECO:0007669"/>
    <property type="project" value="UniProtKB-KW"/>
</dbReference>
<evidence type="ECO:0000256" key="2">
    <source>
        <dbReference type="ARBA" id="ARBA00022980"/>
    </source>
</evidence>
<dbReference type="Proteomes" id="UP000179102">
    <property type="component" value="Unassembled WGS sequence"/>
</dbReference>
<evidence type="ECO:0000313" key="8">
    <source>
        <dbReference type="Proteomes" id="UP000179102"/>
    </source>
</evidence>
<dbReference type="STRING" id="1797711.A2870_00880"/>
<dbReference type="GO" id="GO:0006412">
    <property type="term" value="P:translation"/>
    <property type="evidence" value="ECO:0007669"/>
    <property type="project" value="UniProtKB-UniRule"/>
</dbReference>
<proteinExistence type="inferred from homology"/>
<comment type="caution">
    <text evidence="7">The sequence shown here is derived from an EMBL/GenBank/DDBJ whole genome shotgun (WGS) entry which is preliminary data.</text>
</comment>
<dbReference type="HAMAP" id="MF_00374">
    <property type="entry name" value="Ribosomal_uL29"/>
    <property type="match status" value="1"/>
</dbReference>
<name>A0A1F5G3H1_9BACT</name>
<evidence type="ECO:0000256" key="4">
    <source>
        <dbReference type="ARBA" id="ARBA00035204"/>
    </source>
</evidence>
<organism evidence="7 8">
    <name type="scientific">Candidatus Curtissbacteria bacterium RIFCSPHIGHO2_01_FULL_41_11</name>
    <dbReference type="NCBI Taxonomy" id="1797711"/>
    <lineage>
        <taxon>Bacteria</taxon>
        <taxon>Candidatus Curtissiibacteriota</taxon>
    </lineage>
</organism>
<feature type="coiled-coil region" evidence="6">
    <location>
        <begin position="7"/>
        <end position="34"/>
    </location>
</feature>
<dbReference type="EMBL" id="MFAZ01000043">
    <property type="protein sequence ID" value="OGD86411.1"/>
    <property type="molecule type" value="Genomic_DNA"/>
</dbReference>
<evidence type="ECO:0000256" key="6">
    <source>
        <dbReference type="SAM" id="Coils"/>
    </source>
</evidence>
<dbReference type="SUPFAM" id="SSF46561">
    <property type="entry name" value="Ribosomal protein L29 (L29p)"/>
    <property type="match status" value="1"/>
</dbReference>